<dbReference type="GO" id="GO:0006520">
    <property type="term" value="P:amino acid metabolic process"/>
    <property type="evidence" value="ECO:0007669"/>
    <property type="project" value="InterPro"/>
</dbReference>
<keyword evidence="8" id="KW-1185">Reference proteome</keyword>
<evidence type="ECO:0000313" key="8">
    <source>
        <dbReference type="Proteomes" id="UP000286974"/>
    </source>
</evidence>
<feature type="domain" description="Aminotransferase class I/classII large" evidence="6">
    <location>
        <begin position="2"/>
        <end position="43"/>
    </location>
</feature>
<evidence type="ECO:0000256" key="5">
    <source>
        <dbReference type="ARBA" id="ARBA00022898"/>
    </source>
</evidence>
<dbReference type="Gene3D" id="3.90.1150.10">
    <property type="entry name" value="Aspartate Aminotransferase, domain 1"/>
    <property type="match status" value="1"/>
</dbReference>
<keyword evidence="5" id="KW-0663">Pyridoxal phosphate</keyword>
<evidence type="ECO:0000259" key="6">
    <source>
        <dbReference type="Pfam" id="PF00155"/>
    </source>
</evidence>
<keyword evidence="3 7" id="KW-0032">Aminotransferase</keyword>
<protein>
    <submittedName>
        <fullName evidence="7">Aspartate aminotransferase</fullName>
        <ecNumber evidence="7">2.6.1.1</ecNumber>
    </submittedName>
</protein>
<dbReference type="PANTHER" id="PTHR46383">
    <property type="entry name" value="ASPARTATE AMINOTRANSFERASE"/>
    <property type="match status" value="1"/>
</dbReference>
<dbReference type="InterPro" id="IPR004839">
    <property type="entry name" value="Aminotransferase_I/II_large"/>
</dbReference>
<dbReference type="GO" id="GO:0030170">
    <property type="term" value="F:pyridoxal phosphate binding"/>
    <property type="evidence" value="ECO:0007669"/>
    <property type="project" value="InterPro"/>
</dbReference>
<evidence type="ECO:0000313" key="7">
    <source>
        <dbReference type="EMBL" id="GAY73004.1"/>
    </source>
</evidence>
<evidence type="ECO:0000256" key="2">
    <source>
        <dbReference type="ARBA" id="ARBA00007441"/>
    </source>
</evidence>
<name>A0A401FKU1_9LACO</name>
<dbReference type="Proteomes" id="UP000286974">
    <property type="component" value="Unassembled WGS sequence"/>
</dbReference>
<dbReference type="InterPro" id="IPR015422">
    <property type="entry name" value="PyrdxlP-dep_Trfase_small"/>
</dbReference>
<gene>
    <name evidence="7" type="ORF">NBRC111893_1150</name>
</gene>
<comment type="caution">
    <text evidence="7">The sequence shown here is derived from an EMBL/GenBank/DDBJ whole genome shotgun (WGS) entry which is preliminary data.</text>
</comment>
<evidence type="ECO:0000256" key="1">
    <source>
        <dbReference type="ARBA" id="ARBA00001933"/>
    </source>
</evidence>
<dbReference type="GO" id="GO:0004069">
    <property type="term" value="F:L-aspartate:2-oxoglutarate aminotransferase activity"/>
    <property type="evidence" value="ECO:0007669"/>
    <property type="project" value="UniProtKB-EC"/>
</dbReference>
<comment type="similarity">
    <text evidence="2">Belongs to the class-I pyridoxal-phosphate-dependent aminotransferase family.</text>
</comment>
<dbReference type="PANTHER" id="PTHR46383:SF1">
    <property type="entry name" value="ASPARTATE AMINOTRANSFERASE"/>
    <property type="match status" value="1"/>
</dbReference>
<dbReference type="InterPro" id="IPR015424">
    <property type="entry name" value="PyrdxlP-dep_Trfase"/>
</dbReference>
<dbReference type="EMBL" id="BEXA01000002">
    <property type="protein sequence ID" value="GAY73004.1"/>
    <property type="molecule type" value="Genomic_DNA"/>
</dbReference>
<keyword evidence="4 7" id="KW-0808">Transferase</keyword>
<dbReference type="SUPFAM" id="SSF53383">
    <property type="entry name" value="PLP-dependent transferases"/>
    <property type="match status" value="1"/>
</dbReference>
<accession>A0A401FKU1</accession>
<proteinExistence type="inferred from homology"/>
<organism evidence="7 8">
    <name type="scientific">Lentilactobacillus kosonis</name>
    <dbReference type="NCBI Taxonomy" id="2810561"/>
    <lineage>
        <taxon>Bacteria</taxon>
        <taxon>Bacillati</taxon>
        <taxon>Bacillota</taxon>
        <taxon>Bacilli</taxon>
        <taxon>Lactobacillales</taxon>
        <taxon>Lactobacillaceae</taxon>
        <taxon>Lentilactobacillus</taxon>
    </lineage>
</organism>
<comment type="cofactor">
    <cofactor evidence="1">
        <name>pyridoxal 5'-phosphate</name>
        <dbReference type="ChEBI" id="CHEBI:597326"/>
    </cofactor>
</comment>
<evidence type="ECO:0000256" key="4">
    <source>
        <dbReference type="ARBA" id="ARBA00022679"/>
    </source>
</evidence>
<evidence type="ECO:0000256" key="3">
    <source>
        <dbReference type="ARBA" id="ARBA00022576"/>
    </source>
</evidence>
<dbReference type="InterPro" id="IPR050596">
    <property type="entry name" value="AspAT/PAT-like"/>
</dbReference>
<dbReference type="EC" id="2.6.1.1" evidence="7"/>
<dbReference type="Pfam" id="PF00155">
    <property type="entry name" value="Aminotran_1_2"/>
    <property type="match status" value="1"/>
</dbReference>
<reference evidence="7 8" key="1">
    <citation type="submission" date="2017-11" db="EMBL/GenBank/DDBJ databases">
        <title>Draft Genome Sequence of Lactobacillus curieae NBRC 111893 isolated from Koso, a Japanese sugar-Vegetable Fermented Beverage.</title>
        <authorList>
            <person name="Chiou T.Y."/>
            <person name="Oshima K."/>
            <person name="Suda W."/>
            <person name="Hattori M."/>
            <person name="Takahashi T."/>
        </authorList>
    </citation>
    <scope>NUCLEOTIDE SEQUENCE [LARGE SCALE GENOMIC DNA]</scope>
    <source>
        <strain evidence="7 8">NBRC111893</strain>
    </source>
</reference>
<dbReference type="AlphaFoldDB" id="A0A401FKU1"/>
<sequence length="52" mass="5746">MVEKLLEEAHVATVDGAAFGLPGYLRLSYAASLDNLIEAVSRINEYMQSFIK</sequence>